<sequence>MLLNDKLSVLASSERRQLLHALTNGPASDTPTVSPTTVATEDGDREHVIALHHIHLPRLEDHDLVTWDQKTDTVTKGPQFDEIEPLLTDLTEKYSTQSISELPD</sequence>
<gene>
    <name evidence="2" type="ORF">SAMN05421858_4594</name>
</gene>
<accession>A0A1N7EX04</accession>
<reference evidence="3" key="1">
    <citation type="submission" date="2017-01" db="EMBL/GenBank/DDBJ databases">
        <authorList>
            <person name="Varghese N."/>
            <person name="Submissions S."/>
        </authorList>
    </citation>
    <scope>NUCLEOTIDE SEQUENCE [LARGE SCALE GENOMIC DNA]</scope>
    <source>
        <strain evidence="3">CGMCC 1.7737</strain>
    </source>
</reference>
<proteinExistence type="predicted"/>
<dbReference type="Proteomes" id="UP000186914">
    <property type="component" value="Unassembled WGS sequence"/>
</dbReference>
<evidence type="ECO:0000313" key="2">
    <source>
        <dbReference type="EMBL" id="SIR92648.1"/>
    </source>
</evidence>
<dbReference type="Pfam" id="PF24035">
    <property type="entry name" value="DUF7344"/>
    <property type="match status" value="1"/>
</dbReference>
<dbReference type="InterPro" id="IPR055768">
    <property type="entry name" value="DUF7344"/>
</dbReference>
<evidence type="ECO:0000259" key="1">
    <source>
        <dbReference type="Pfam" id="PF24035"/>
    </source>
</evidence>
<dbReference type="EMBL" id="FTNO01000007">
    <property type="protein sequence ID" value="SIR92648.1"/>
    <property type="molecule type" value="Genomic_DNA"/>
</dbReference>
<feature type="domain" description="DUF7344" evidence="1">
    <location>
        <begin position="8"/>
        <end position="75"/>
    </location>
</feature>
<dbReference type="AlphaFoldDB" id="A0A1N7EX04"/>
<keyword evidence="3" id="KW-1185">Reference proteome</keyword>
<protein>
    <recommendedName>
        <fullName evidence="1">DUF7344 domain-containing protein</fullName>
    </recommendedName>
</protein>
<organism evidence="2 3">
    <name type="scientific">Haladaptatus litoreus</name>
    <dbReference type="NCBI Taxonomy" id="553468"/>
    <lineage>
        <taxon>Archaea</taxon>
        <taxon>Methanobacteriati</taxon>
        <taxon>Methanobacteriota</taxon>
        <taxon>Stenosarchaea group</taxon>
        <taxon>Halobacteria</taxon>
        <taxon>Halobacteriales</taxon>
        <taxon>Haladaptataceae</taxon>
        <taxon>Haladaptatus</taxon>
    </lineage>
</organism>
<name>A0A1N7EX04_9EURY</name>
<evidence type="ECO:0000313" key="3">
    <source>
        <dbReference type="Proteomes" id="UP000186914"/>
    </source>
</evidence>